<evidence type="ECO:0000313" key="14">
    <source>
        <dbReference type="Proteomes" id="UP000664859"/>
    </source>
</evidence>
<dbReference type="OrthoDB" id="5418055at2759"/>
<keyword evidence="14" id="KW-1185">Reference proteome</keyword>
<dbReference type="InterPro" id="IPR040255">
    <property type="entry name" value="Non-specific_endonuclease"/>
</dbReference>
<gene>
    <name evidence="13" type="ORF">JKP88DRAFT_207738</name>
</gene>
<feature type="binding site" evidence="9">
    <location>
        <position position="128"/>
    </location>
    <ligand>
        <name>Mg(2+)</name>
        <dbReference type="ChEBI" id="CHEBI:18420"/>
        <note>catalytic</note>
    </ligand>
</feature>
<dbReference type="Proteomes" id="UP000664859">
    <property type="component" value="Unassembled WGS sequence"/>
</dbReference>
<evidence type="ECO:0000313" key="13">
    <source>
        <dbReference type="EMBL" id="KAG5185569.1"/>
    </source>
</evidence>
<comment type="similarity">
    <text evidence="2 10">Belongs to the DNA/RNA non-specific endonuclease family.</text>
</comment>
<dbReference type="EMBL" id="JAFCMP010000126">
    <property type="protein sequence ID" value="KAG5185569.1"/>
    <property type="molecule type" value="Genomic_DNA"/>
</dbReference>
<evidence type="ECO:0000256" key="9">
    <source>
        <dbReference type="PIRSR" id="PIRSR640255-2"/>
    </source>
</evidence>
<name>A0A835Z8T9_9STRA</name>
<dbReference type="EC" id="3.1.30.-" evidence="10"/>
<dbReference type="GO" id="GO:0000014">
    <property type="term" value="F:single-stranded DNA endodeoxyribonuclease activity"/>
    <property type="evidence" value="ECO:0007669"/>
    <property type="project" value="TreeGrafter"/>
</dbReference>
<dbReference type="SMART" id="SM00477">
    <property type="entry name" value="NUC"/>
    <property type="match status" value="1"/>
</dbReference>
<evidence type="ECO:0000256" key="5">
    <source>
        <dbReference type="ARBA" id="ARBA00022759"/>
    </source>
</evidence>
<protein>
    <recommendedName>
        <fullName evidence="10">Endonuclease</fullName>
        <ecNumber evidence="10">3.1.30.-</ecNumber>
    </recommendedName>
</protein>
<dbReference type="InterPro" id="IPR044929">
    <property type="entry name" value="DNA/RNA_non-sp_Endonuclease_sf"/>
</dbReference>
<keyword evidence="6 10" id="KW-0378">Hydrolase</keyword>
<dbReference type="InterPro" id="IPR001604">
    <property type="entry name" value="Endo_G_ENPP1-like_dom"/>
</dbReference>
<dbReference type="PANTHER" id="PTHR13966:SF5">
    <property type="entry name" value="ENDONUCLEASE G, MITOCHONDRIAL"/>
    <property type="match status" value="1"/>
</dbReference>
<dbReference type="InterPro" id="IPR020821">
    <property type="entry name" value="ENPP1-3/EXOG-like_nuc-like"/>
</dbReference>
<feature type="domain" description="DNA/RNA non-specific endonuclease/pyrophosphatase/phosphodiesterase" evidence="12">
    <location>
        <begin position="34"/>
        <end position="250"/>
    </location>
</feature>
<comment type="caution">
    <text evidence="13">The sequence shown here is derived from an EMBL/GenBank/DDBJ whole genome shotgun (WGS) entry which is preliminary data.</text>
</comment>
<dbReference type="InterPro" id="IPR044925">
    <property type="entry name" value="His-Me_finger_sf"/>
</dbReference>
<feature type="domain" description="ENPP1-3/EXOG-like endonuclease/phosphodiesterase" evidence="11">
    <location>
        <begin position="35"/>
        <end position="250"/>
    </location>
</feature>
<evidence type="ECO:0000256" key="2">
    <source>
        <dbReference type="ARBA" id="ARBA00010052"/>
    </source>
</evidence>
<evidence type="ECO:0000256" key="8">
    <source>
        <dbReference type="PIRSR" id="PIRSR640255-1"/>
    </source>
</evidence>
<feature type="active site" description="Proton acceptor" evidence="8">
    <location>
        <position position="97"/>
    </location>
</feature>
<dbReference type="SMART" id="SM00892">
    <property type="entry name" value="Endonuclease_NS"/>
    <property type="match status" value="1"/>
</dbReference>
<dbReference type="Gene3D" id="3.40.570.10">
    <property type="entry name" value="Extracellular Endonuclease, subunit A"/>
    <property type="match status" value="1"/>
</dbReference>
<evidence type="ECO:0000256" key="4">
    <source>
        <dbReference type="ARBA" id="ARBA00022723"/>
    </source>
</evidence>
<keyword evidence="3 10" id="KW-0540">Nuclease</keyword>
<sequence>MHLSPFASAEPTPESLAHYAHTFGLPAAQDPLLSYTEHVVKWDSRTRTPRFVVERVSSTSIAGQAARKEQFKEETTLEPRFRNRLRDFKGTGLDRGHLAAAANHKDDQGAMDDTFVMSNVAPQLPAFNRGYWQQLERFVRGLAPQFDNVYVITGPLYLPTAQRSNRDSGALLMEYMVIGTPPAMVHVPNYYFKVVIGCRKQAGRDVVAVAAFVLPNQAIEPTTNLRQFLVPLGALEAAAGLKFMPHAQQVFTDAAWQGLDETTAALTVRGIKQLQLPSPPQLLQQPAHDNSAGGTRSLGASLLSLATTRHDLVHLCAVVECKVTLIEMQQAVRAVKRAKQPMP</sequence>
<dbReference type="Pfam" id="PF01223">
    <property type="entry name" value="Endonuclease_NS"/>
    <property type="match status" value="1"/>
</dbReference>
<evidence type="ECO:0000256" key="6">
    <source>
        <dbReference type="ARBA" id="ARBA00022801"/>
    </source>
</evidence>
<keyword evidence="5 10" id="KW-0255">Endonuclease</keyword>
<evidence type="ECO:0000259" key="11">
    <source>
        <dbReference type="SMART" id="SM00477"/>
    </source>
</evidence>
<dbReference type="GO" id="GO:0005743">
    <property type="term" value="C:mitochondrial inner membrane"/>
    <property type="evidence" value="ECO:0007669"/>
    <property type="project" value="TreeGrafter"/>
</dbReference>
<dbReference type="AlphaFoldDB" id="A0A835Z8T9"/>
<keyword evidence="7" id="KW-0460">Magnesium</keyword>
<evidence type="ECO:0000259" key="12">
    <source>
        <dbReference type="SMART" id="SM00892"/>
    </source>
</evidence>
<comment type="cofactor">
    <cofactor evidence="1 10">
        <name>Mg(2+)</name>
        <dbReference type="ChEBI" id="CHEBI:18420"/>
    </cofactor>
</comment>
<evidence type="ECO:0000256" key="7">
    <source>
        <dbReference type="ARBA" id="ARBA00022842"/>
    </source>
</evidence>
<evidence type="ECO:0000256" key="1">
    <source>
        <dbReference type="ARBA" id="ARBA00001946"/>
    </source>
</evidence>
<dbReference type="GO" id="GO:0046872">
    <property type="term" value="F:metal ion binding"/>
    <property type="evidence" value="ECO:0007669"/>
    <property type="project" value="UniProtKB-KW"/>
</dbReference>
<dbReference type="PANTHER" id="PTHR13966">
    <property type="entry name" value="ENDONUCLEASE RELATED"/>
    <property type="match status" value="1"/>
</dbReference>
<evidence type="ECO:0000256" key="10">
    <source>
        <dbReference type="RuleBase" id="RU366055"/>
    </source>
</evidence>
<reference evidence="13" key="1">
    <citation type="submission" date="2021-02" db="EMBL/GenBank/DDBJ databases">
        <title>First Annotated Genome of the Yellow-green Alga Tribonema minus.</title>
        <authorList>
            <person name="Mahan K.M."/>
        </authorList>
    </citation>
    <scope>NUCLEOTIDE SEQUENCE</scope>
    <source>
        <strain evidence="13">UTEX B ZZ1240</strain>
    </source>
</reference>
<accession>A0A835Z8T9</accession>
<evidence type="ECO:0000256" key="3">
    <source>
        <dbReference type="ARBA" id="ARBA00022722"/>
    </source>
</evidence>
<organism evidence="13 14">
    <name type="scientific">Tribonema minus</name>
    <dbReference type="NCBI Taxonomy" id="303371"/>
    <lineage>
        <taxon>Eukaryota</taxon>
        <taxon>Sar</taxon>
        <taxon>Stramenopiles</taxon>
        <taxon>Ochrophyta</taxon>
        <taxon>PX clade</taxon>
        <taxon>Xanthophyceae</taxon>
        <taxon>Tribonematales</taxon>
        <taxon>Tribonemataceae</taxon>
        <taxon>Tribonema</taxon>
    </lineage>
</organism>
<dbReference type="GO" id="GO:0004521">
    <property type="term" value="F:RNA endonuclease activity"/>
    <property type="evidence" value="ECO:0007669"/>
    <property type="project" value="TreeGrafter"/>
</dbReference>
<dbReference type="SUPFAM" id="SSF54060">
    <property type="entry name" value="His-Me finger endonucleases"/>
    <property type="match status" value="1"/>
</dbReference>
<dbReference type="GO" id="GO:0003676">
    <property type="term" value="F:nucleic acid binding"/>
    <property type="evidence" value="ECO:0007669"/>
    <property type="project" value="InterPro"/>
</dbReference>
<dbReference type="InterPro" id="IPR018524">
    <property type="entry name" value="DNA/RNA_endonuclease_AS"/>
</dbReference>
<dbReference type="CDD" id="cd00091">
    <property type="entry name" value="NUC"/>
    <property type="match status" value="1"/>
</dbReference>
<dbReference type="PROSITE" id="PS01070">
    <property type="entry name" value="NUCLEASE_NON_SPEC"/>
    <property type="match status" value="1"/>
</dbReference>
<dbReference type="GO" id="GO:0005634">
    <property type="term" value="C:nucleus"/>
    <property type="evidence" value="ECO:0007669"/>
    <property type="project" value="TreeGrafter"/>
</dbReference>
<proteinExistence type="inferred from homology"/>
<keyword evidence="4 9" id="KW-0479">Metal-binding</keyword>